<dbReference type="AlphaFoldDB" id="W2RR13"/>
<dbReference type="InterPro" id="IPR012334">
    <property type="entry name" value="Pectin_lyas_fold"/>
</dbReference>
<feature type="signal peptide" evidence="2">
    <location>
        <begin position="1"/>
        <end position="21"/>
    </location>
</feature>
<dbReference type="eggNOG" id="ENOG502S95X">
    <property type="taxonomic scope" value="Eukaryota"/>
</dbReference>
<evidence type="ECO:0000256" key="2">
    <source>
        <dbReference type="SAM" id="SignalP"/>
    </source>
</evidence>
<evidence type="ECO:0000256" key="1">
    <source>
        <dbReference type="SAM" id="MobiDB-lite"/>
    </source>
</evidence>
<reference evidence="3 4" key="1">
    <citation type="submission" date="2013-03" db="EMBL/GenBank/DDBJ databases">
        <title>The Genome Sequence of Phialophora europaea CBS 101466.</title>
        <authorList>
            <consortium name="The Broad Institute Genomics Platform"/>
            <person name="Cuomo C."/>
            <person name="de Hoog S."/>
            <person name="Gorbushina A."/>
            <person name="Walker B."/>
            <person name="Young S.K."/>
            <person name="Zeng Q."/>
            <person name="Gargeya S."/>
            <person name="Fitzgerald M."/>
            <person name="Haas B."/>
            <person name="Abouelleil A."/>
            <person name="Allen A.W."/>
            <person name="Alvarado L."/>
            <person name="Arachchi H.M."/>
            <person name="Berlin A.M."/>
            <person name="Chapman S.B."/>
            <person name="Gainer-Dewar J."/>
            <person name="Goldberg J."/>
            <person name="Griggs A."/>
            <person name="Gujja S."/>
            <person name="Hansen M."/>
            <person name="Howarth C."/>
            <person name="Imamovic A."/>
            <person name="Ireland A."/>
            <person name="Larimer J."/>
            <person name="McCowan C."/>
            <person name="Murphy C."/>
            <person name="Pearson M."/>
            <person name="Poon T.W."/>
            <person name="Priest M."/>
            <person name="Roberts A."/>
            <person name="Saif S."/>
            <person name="Shea T."/>
            <person name="Sisk P."/>
            <person name="Sykes S."/>
            <person name="Wortman J."/>
            <person name="Nusbaum C."/>
            <person name="Birren B."/>
        </authorList>
    </citation>
    <scope>NUCLEOTIDE SEQUENCE [LARGE SCALE GENOMIC DNA]</scope>
    <source>
        <strain evidence="3 4">CBS 101466</strain>
    </source>
</reference>
<feature type="compositionally biased region" description="Polar residues" evidence="1">
    <location>
        <begin position="756"/>
        <end position="775"/>
    </location>
</feature>
<dbReference type="PANTHER" id="PTHR36453">
    <property type="entry name" value="SECRETED PROTEIN-RELATED"/>
    <property type="match status" value="1"/>
</dbReference>
<gene>
    <name evidence="3" type="ORF">HMPREF1541_07787</name>
</gene>
<dbReference type="VEuPathDB" id="FungiDB:HMPREF1541_07787"/>
<sequence>MLGHLVIHGASLVLALPFARALDLYVAPGGSDSSDGSVGSPFQSLAQAQTALRNATSRAADEDNIVHVADGFYTLDEPLNLTSADSGTNTSPVTWRAEGTNVVISGGLKVSNWQLNETSGIYSARIPPGTESRNLYINGQAANYARSTLQRKDFDFDNETLSWNSSDYDWVMNTPGLENAEIRGINSFTDRYAPIESVGDKKLIMKQHAWRSTVMGYDTLNNPNADFGFYIQNALALLDEGGEFFLDSDQGVVFYMPLEGEDMSSAEAYLGILEGLVYVQGTLDEPIHDIIFEGFNFAHTTWLLPGQGYGYVDQQTGAYICQNQTYPQFEAARPWWCQMPSAVRIAMASNIVFQGGSYSQLGSGGVGIGNDATAYDHGPGLGAQNVTIQGAYFNQVMGNSITAGGVRAEAHHPNSTRSINSGIHLTDNVFYNVSSLFSSTVPILITYAQDSTVMHNEICSVPYTGIAHGYGWGANDVNGTEEYLERGLYDYQPLYQTPTTSQNHLISANLIHDYGRSHTDLGAVYTLAKSPNTVISNNFATDGDWFGLYTDEGSNSYTAEGNVWMVRGNYYAPNQGPRAHTANNTLIDNFGIFGADHYSQPNHTGIFNNTFLKNYIVTSLDDTSVDAKRTAYRAGVSPGSRAFRTVHNPDVPNAHLDLTFNSTDSGTLLILNISNFDDVELSALNLQATGGNLEPRDIPTTISANSFGLATWTLAPPTDCSISRITITATYSTSNPSPSTLNITGTAPGLPLSATHPLNSSSKSPTNATYGTPCPSDNTTYAIRSGGRGLHPPFDDMSTLYLPSAIGSAANISAQVLHIDAITPASYAGLVLRNQLQLDSNSTNNFTGYAAVIVTAAGDLSFAYDSGYYRELRTWETVAGVQLPVWLRLGVQGVTISGFYSQDGGASWVRIGERGFVMQSHWAFSDAGMVAGSAGGWRQGTAVLGGFEVAGSGRNALTRQGGGLEARKREL</sequence>
<dbReference type="InParanoid" id="W2RR13"/>
<evidence type="ECO:0008006" key="5">
    <source>
        <dbReference type="Google" id="ProtNLM"/>
    </source>
</evidence>
<dbReference type="OrthoDB" id="10025010at2759"/>
<evidence type="ECO:0000313" key="4">
    <source>
        <dbReference type="Proteomes" id="UP000030752"/>
    </source>
</evidence>
<dbReference type="Gene3D" id="2.160.20.10">
    <property type="entry name" value="Single-stranded right-handed beta-helix, Pectin lyase-like"/>
    <property type="match status" value="2"/>
</dbReference>
<dbReference type="RefSeq" id="XP_008720332.1">
    <property type="nucleotide sequence ID" value="XM_008722110.1"/>
</dbReference>
<dbReference type="Proteomes" id="UP000030752">
    <property type="component" value="Unassembled WGS sequence"/>
</dbReference>
<accession>W2RR13</accession>
<feature type="chain" id="PRO_5004825032" description="Right handed beta helix domain-containing protein" evidence="2">
    <location>
        <begin position="22"/>
        <end position="971"/>
    </location>
</feature>
<feature type="region of interest" description="Disordered" evidence="1">
    <location>
        <begin position="745"/>
        <end position="775"/>
    </location>
</feature>
<dbReference type="PANTHER" id="PTHR36453:SF2">
    <property type="entry name" value="APPLE DOMAIN-CONTAINING PROTEIN"/>
    <property type="match status" value="1"/>
</dbReference>
<dbReference type="GeneID" id="19975126"/>
<dbReference type="EMBL" id="KB822723">
    <property type="protein sequence ID" value="ETN38163.1"/>
    <property type="molecule type" value="Genomic_DNA"/>
</dbReference>
<protein>
    <recommendedName>
        <fullName evidence="5">Right handed beta helix domain-containing protein</fullName>
    </recommendedName>
</protein>
<dbReference type="HOGENOM" id="CLU_013864_0_0_1"/>
<organism evidence="3 4">
    <name type="scientific">Cyphellophora europaea (strain CBS 101466)</name>
    <name type="common">Phialophora europaea</name>
    <dbReference type="NCBI Taxonomy" id="1220924"/>
    <lineage>
        <taxon>Eukaryota</taxon>
        <taxon>Fungi</taxon>
        <taxon>Dikarya</taxon>
        <taxon>Ascomycota</taxon>
        <taxon>Pezizomycotina</taxon>
        <taxon>Eurotiomycetes</taxon>
        <taxon>Chaetothyriomycetidae</taxon>
        <taxon>Chaetothyriales</taxon>
        <taxon>Cyphellophoraceae</taxon>
        <taxon>Cyphellophora</taxon>
    </lineage>
</organism>
<keyword evidence="2" id="KW-0732">Signal</keyword>
<dbReference type="STRING" id="1220924.W2RR13"/>
<evidence type="ECO:0000313" key="3">
    <source>
        <dbReference type="EMBL" id="ETN38163.1"/>
    </source>
</evidence>
<dbReference type="SUPFAM" id="SSF51126">
    <property type="entry name" value="Pectin lyase-like"/>
    <property type="match status" value="1"/>
</dbReference>
<proteinExistence type="predicted"/>
<keyword evidence="4" id="KW-1185">Reference proteome</keyword>
<name>W2RR13_CYPE1</name>
<dbReference type="InterPro" id="IPR011050">
    <property type="entry name" value="Pectin_lyase_fold/virulence"/>
</dbReference>